<gene>
    <name evidence="12" type="ORF">GCK32_011189</name>
</gene>
<evidence type="ECO:0000256" key="1">
    <source>
        <dbReference type="ARBA" id="ARBA00005804"/>
    </source>
</evidence>
<dbReference type="GO" id="GO:0020037">
    <property type="term" value="F:heme binding"/>
    <property type="evidence" value="ECO:0007669"/>
    <property type="project" value="InterPro"/>
</dbReference>
<keyword evidence="7 9" id="KW-0342">GTP-binding</keyword>
<evidence type="ECO:0000256" key="5">
    <source>
        <dbReference type="ARBA" id="ARBA00022842"/>
    </source>
</evidence>
<comment type="caution">
    <text evidence="12">The sequence shown here is derived from an EMBL/GenBank/DDBJ whole genome shotgun (WGS) entry which is preliminary data.</text>
</comment>
<feature type="binding site" evidence="9">
    <location>
        <begin position="211"/>
        <end position="215"/>
    </location>
    <ligand>
        <name>GTP</name>
        <dbReference type="ChEBI" id="CHEBI:37565"/>
    </ligand>
</feature>
<evidence type="ECO:0000256" key="6">
    <source>
        <dbReference type="ARBA" id="ARBA00023033"/>
    </source>
</evidence>
<dbReference type="SUPFAM" id="SSF48264">
    <property type="entry name" value="Cytochrome P450"/>
    <property type="match status" value="1"/>
</dbReference>
<dbReference type="GO" id="GO:0005506">
    <property type="term" value="F:iron ion binding"/>
    <property type="evidence" value="ECO:0007669"/>
    <property type="project" value="InterPro"/>
</dbReference>
<dbReference type="InterPro" id="IPR011025">
    <property type="entry name" value="GproteinA_insert"/>
</dbReference>
<feature type="binding site" evidence="10">
    <location>
        <position position="192"/>
    </location>
    <ligand>
        <name>Mg(2+)</name>
        <dbReference type="ChEBI" id="CHEBI:18420"/>
    </ligand>
</feature>
<dbReference type="GO" id="GO:0005525">
    <property type="term" value="F:GTP binding"/>
    <property type="evidence" value="ECO:0007669"/>
    <property type="project" value="UniProtKB-KW"/>
</dbReference>
<dbReference type="GO" id="GO:0001664">
    <property type="term" value="F:G protein-coupled receptor binding"/>
    <property type="evidence" value="ECO:0007669"/>
    <property type="project" value="TreeGrafter"/>
</dbReference>
<evidence type="ECO:0000313" key="12">
    <source>
        <dbReference type="EMBL" id="KAK5985010.1"/>
    </source>
</evidence>
<evidence type="ECO:0000256" key="4">
    <source>
        <dbReference type="ARBA" id="ARBA00022741"/>
    </source>
</evidence>
<keyword evidence="11" id="KW-0349">Heme</keyword>
<dbReference type="GO" id="GO:0005834">
    <property type="term" value="C:heterotrimeric G-protein complex"/>
    <property type="evidence" value="ECO:0007669"/>
    <property type="project" value="TreeGrafter"/>
</dbReference>
<dbReference type="Gene3D" id="1.10.630.10">
    <property type="entry name" value="Cytochrome P450"/>
    <property type="match status" value="1"/>
</dbReference>
<protein>
    <submittedName>
        <fullName evidence="12">Guanine nucleotide-binding protein alpha-7 subunit</fullName>
    </submittedName>
</protein>
<dbReference type="PROSITE" id="PS00086">
    <property type="entry name" value="CYTOCHROME_P450"/>
    <property type="match status" value="1"/>
</dbReference>
<dbReference type="PANTHER" id="PTHR10218:SF353">
    <property type="entry name" value="GUANINE NUCLEOTIDE-BINDING PROTEIN ALPHA-11 SUBUNIT"/>
    <property type="match status" value="1"/>
</dbReference>
<feature type="binding site" evidence="9">
    <location>
        <begin position="161"/>
        <end position="162"/>
    </location>
    <ligand>
        <name>GTP</name>
        <dbReference type="ChEBI" id="CHEBI:37565"/>
    </ligand>
</feature>
<dbReference type="SUPFAM" id="SSF47895">
    <property type="entry name" value="Transducin (alpha subunit), insertion domain"/>
    <property type="match status" value="1"/>
</dbReference>
<dbReference type="GO" id="GO:0004497">
    <property type="term" value="F:monooxygenase activity"/>
    <property type="evidence" value="ECO:0007669"/>
    <property type="project" value="UniProtKB-KW"/>
</dbReference>
<dbReference type="InterPro" id="IPR001019">
    <property type="entry name" value="Gprotein_alpha_su"/>
</dbReference>
<dbReference type="GO" id="GO:0007188">
    <property type="term" value="P:adenylate cyclase-modulating G protein-coupled receptor signaling pathway"/>
    <property type="evidence" value="ECO:0007669"/>
    <property type="project" value="TreeGrafter"/>
</dbReference>
<keyword evidence="5 10" id="KW-0460">Magnesium</keyword>
<dbReference type="Pfam" id="PF00067">
    <property type="entry name" value="p450"/>
    <property type="match status" value="1"/>
</dbReference>
<dbReference type="PROSITE" id="PS51882">
    <property type="entry name" value="G_ALPHA"/>
    <property type="match status" value="1"/>
</dbReference>
<dbReference type="Gene3D" id="3.40.50.300">
    <property type="entry name" value="P-loop containing nucleotide triphosphate hydrolases"/>
    <property type="match status" value="1"/>
</dbReference>
<dbReference type="GO" id="GO:0003924">
    <property type="term" value="F:GTPase activity"/>
    <property type="evidence" value="ECO:0007669"/>
    <property type="project" value="InterPro"/>
</dbReference>
<sequence>MFYHSQDSNQNRVVNVDPHQYRQNQLIEAQIEKERQLQKKTLKILLLGGSGSGKSTIFKQMKILHMNGFTDADYVNFRYLVHSNIVQAITQLLKAAEQFKYSPDDSDKLRQALEFFRVYKEQVRPSEIELSLELSRAISIIYNSQFIKSTLLRKDEIELLDSAEYFLDDLERISGTDYRANEMDVIRARVPTTGINEIEFSYKHVVLRMVDVGGQRSEQRKWIHCFDNVNGVLFIAEISAYNLVEDDGEVRKNRLKYSMHLFKRVANNRCFGKKTAMILFLNKIDIFKRKLQTTSLRTCFKDYKGAQVFEESAQYVQDRFQRLVSSEIQYEKPLYVHFTNATDTRNIDRVFESCLDVVFKISMEKVGFGEGELEKKCIDILHSFTQKVIEERHKELEEREWHFEGRLAFLDLLLDMVNNGQLDASEIQQQEEIDEVLDDSDYILPEHLPQLKYLECCLKESLRVCTIVPMIMRQLGADQELEGVTLPEGTQVIINQHEVHRDPMYWPDPEKFDPDRFLPENSAGRHPFAFIPFSAGSRNCIGQRLVL</sequence>
<dbReference type="GO" id="GO:0016705">
    <property type="term" value="F:oxidoreductase activity, acting on paired donors, with incorporation or reduction of molecular oxygen"/>
    <property type="evidence" value="ECO:0007669"/>
    <property type="project" value="InterPro"/>
</dbReference>
<feature type="binding site" evidence="9">
    <location>
        <position position="341"/>
    </location>
    <ligand>
        <name>GTP</name>
        <dbReference type="ChEBI" id="CHEBI:37565"/>
    </ligand>
</feature>
<evidence type="ECO:0000256" key="3">
    <source>
        <dbReference type="ARBA" id="ARBA00022723"/>
    </source>
</evidence>
<dbReference type="Proteomes" id="UP001331761">
    <property type="component" value="Unassembled WGS sequence"/>
</dbReference>
<dbReference type="InterPro" id="IPR027417">
    <property type="entry name" value="P-loop_NTPase"/>
</dbReference>
<feature type="binding site" evidence="10">
    <location>
        <position position="55"/>
    </location>
    <ligand>
        <name>Mg(2+)</name>
        <dbReference type="ChEBI" id="CHEBI:18420"/>
    </ligand>
</feature>
<keyword evidence="11" id="KW-0408">Iron</keyword>
<keyword evidence="8" id="KW-0807">Transducer</keyword>
<keyword evidence="3 10" id="KW-0479">Metal-binding</keyword>
<evidence type="ECO:0000256" key="7">
    <source>
        <dbReference type="ARBA" id="ARBA00023134"/>
    </source>
</evidence>
<keyword evidence="6 11" id="KW-0503">Monooxygenase</keyword>
<feature type="binding site" evidence="9">
    <location>
        <begin position="282"/>
        <end position="285"/>
    </location>
    <ligand>
        <name>GTP</name>
        <dbReference type="ChEBI" id="CHEBI:37565"/>
    </ligand>
</feature>
<comment type="similarity">
    <text evidence="2 11">Belongs to the cytochrome P450 family.</text>
</comment>
<dbReference type="PRINTS" id="PR00318">
    <property type="entry name" value="GPROTEINA"/>
</dbReference>
<keyword evidence="4 9" id="KW-0547">Nucleotide-binding</keyword>
<dbReference type="AlphaFoldDB" id="A0AAN8G2J8"/>
<keyword evidence="13" id="KW-1185">Reference proteome</keyword>
<dbReference type="FunFam" id="3.40.50.300:FF:000181">
    <property type="entry name" value="Guanine nucleotide-binding protein subunit alpha"/>
    <property type="match status" value="1"/>
</dbReference>
<dbReference type="GO" id="GO:0031683">
    <property type="term" value="F:G-protein beta/gamma-subunit complex binding"/>
    <property type="evidence" value="ECO:0007669"/>
    <property type="project" value="InterPro"/>
</dbReference>
<dbReference type="GO" id="GO:0005737">
    <property type="term" value="C:cytoplasm"/>
    <property type="evidence" value="ECO:0007669"/>
    <property type="project" value="TreeGrafter"/>
</dbReference>
<keyword evidence="11" id="KW-0560">Oxidoreductase</keyword>
<comment type="similarity">
    <text evidence="1">Belongs to the G-alpha family.</text>
</comment>
<dbReference type="InterPro" id="IPR017972">
    <property type="entry name" value="Cyt_P450_CS"/>
</dbReference>
<evidence type="ECO:0000256" key="10">
    <source>
        <dbReference type="PIRSR" id="PIRSR601019-2"/>
    </source>
</evidence>
<dbReference type="PANTHER" id="PTHR10218">
    <property type="entry name" value="GTP-BINDING PROTEIN ALPHA SUBUNIT"/>
    <property type="match status" value="1"/>
</dbReference>
<proteinExistence type="inferred from homology"/>
<evidence type="ECO:0000256" key="9">
    <source>
        <dbReference type="PIRSR" id="PIRSR601019-1"/>
    </source>
</evidence>
<reference evidence="12 13" key="1">
    <citation type="submission" date="2019-10" db="EMBL/GenBank/DDBJ databases">
        <title>Assembly and Annotation for the nematode Trichostrongylus colubriformis.</title>
        <authorList>
            <person name="Martin J."/>
        </authorList>
    </citation>
    <scope>NUCLEOTIDE SEQUENCE [LARGE SCALE GENOMIC DNA]</scope>
    <source>
        <strain evidence="12">G859</strain>
        <tissue evidence="12">Whole worm</tissue>
    </source>
</reference>
<evidence type="ECO:0000313" key="13">
    <source>
        <dbReference type="Proteomes" id="UP001331761"/>
    </source>
</evidence>
<dbReference type="InterPro" id="IPR001128">
    <property type="entry name" value="Cyt_P450"/>
</dbReference>
<dbReference type="SMART" id="SM00275">
    <property type="entry name" value="G_alpha"/>
    <property type="match status" value="1"/>
</dbReference>
<dbReference type="SUPFAM" id="SSF52540">
    <property type="entry name" value="P-loop containing nucleoside triphosphate hydrolases"/>
    <property type="match status" value="1"/>
</dbReference>
<name>A0AAN8G2J8_TRICO</name>
<dbReference type="EMBL" id="WIXE01002226">
    <property type="protein sequence ID" value="KAK5985010.1"/>
    <property type="molecule type" value="Genomic_DNA"/>
</dbReference>
<organism evidence="12 13">
    <name type="scientific">Trichostrongylus colubriformis</name>
    <name type="common">Black scour worm</name>
    <dbReference type="NCBI Taxonomy" id="6319"/>
    <lineage>
        <taxon>Eukaryota</taxon>
        <taxon>Metazoa</taxon>
        <taxon>Ecdysozoa</taxon>
        <taxon>Nematoda</taxon>
        <taxon>Chromadorea</taxon>
        <taxon>Rhabditida</taxon>
        <taxon>Rhabditina</taxon>
        <taxon>Rhabditomorpha</taxon>
        <taxon>Strongyloidea</taxon>
        <taxon>Trichostrongylidae</taxon>
        <taxon>Trichostrongylus</taxon>
    </lineage>
</organism>
<evidence type="ECO:0000256" key="2">
    <source>
        <dbReference type="ARBA" id="ARBA00010617"/>
    </source>
</evidence>
<evidence type="ECO:0000256" key="8">
    <source>
        <dbReference type="ARBA" id="ARBA00023224"/>
    </source>
</evidence>
<dbReference type="CDD" id="cd00066">
    <property type="entry name" value="G-alpha"/>
    <property type="match status" value="1"/>
</dbReference>
<dbReference type="InterPro" id="IPR036396">
    <property type="entry name" value="Cyt_P450_sf"/>
</dbReference>
<accession>A0AAN8G2J8</accession>
<evidence type="ECO:0000256" key="11">
    <source>
        <dbReference type="RuleBase" id="RU000461"/>
    </source>
</evidence>
<dbReference type="Gene3D" id="1.10.400.10">
    <property type="entry name" value="GI Alpha 1, domain 2-like"/>
    <property type="match status" value="1"/>
</dbReference>
<dbReference type="Pfam" id="PF00503">
    <property type="entry name" value="G-alpha"/>
    <property type="match status" value="1"/>
</dbReference>